<keyword evidence="2" id="KW-0540">Nuclease</keyword>
<dbReference type="InterPro" id="IPR003615">
    <property type="entry name" value="HNH_nuc"/>
</dbReference>
<feature type="domain" description="HNH nuclease" evidence="1">
    <location>
        <begin position="3"/>
        <end position="32"/>
    </location>
</feature>
<reference evidence="2 3" key="1">
    <citation type="submission" date="2019-01" db="EMBL/GenBank/DDBJ databases">
        <title>Still something new to discover - new insights into E. coli phage diversity and taxonomy.</title>
        <authorList>
            <person name="Korf I.H.E."/>
            <person name="Adriaennsens E."/>
            <person name="Dreiseikelmann B."/>
            <person name="Kropinski A."/>
            <person name="Nimtz M."/>
            <person name="Meier-Kolthoff J.P."/>
            <person name="Rohde M."/>
            <person name="van Raaij M."/>
            <person name="Wittmann J."/>
        </authorList>
    </citation>
    <scope>NUCLEOTIDE SEQUENCE [LARGE SCALE GENOMIC DNA]</scope>
</reference>
<organism evidence="2 3">
    <name type="scientific">Escherichia phage vB_EcoS_VAH1</name>
    <dbReference type="NCBI Taxonomy" id="2508173"/>
    <lineage>
        <taxon>Viruses</taxon>
        <taxon>Duplodnaviria</taxon>
        <taxon>Heunggongvirae</taxon>
        <taxon>Uroviricota</taxon>
        <taxon>Caudoviricetes</taxon>
        <taxon>Demerecviridae</taxon>
        <taxon>Markadamsvirinae</taxon>
        <taxon>Tequintavirus</taxon>
        <taxon>Tequintavirus vVAH1</taxon>
    </lineage>
</organism>
<accession>A0A482N5V5</accession>
<dbReference type="InterPro" id="IPR044925">
    <property type="entry name" value="His-Me_finger_sf"/>
</dbReference>
<keyword evidence="2" id="KW-0255">Endonuclease</keyword>
<dbReference type="Proteomes" id="UP000310047">
    <property type="component" value="Segment"/>
</dbReference>
<proteinExistence type="predicted"/>
<keyword evidence="2" id="KW-0378">Hydrolase</keyword>
<sequence length="81" mass="9687">MEGYIPEFVDHIDRNPQNNRWKNLRSASKPQNCRNKSIKSKSGYANVMWAKDRQKWRVQITDETGRKRMKGIFNYEDLALQ</sequence>
<dbReference type="GO" id="GO:0004519">
    <property type="term" value="F:endonuclease activity"/>
    <property type="evidence" value="ECO:0007669"/>
    <property type="project" value="UniProtKB-KW"/>
</dbReference>
<name>A0A482N5V5_9CAUD</name>
<evidence type="ECO:0000313" key="2">
    <source>
        <dbReference type="EMBL" id="QBQ80832.1"/>
    </source>
</evidence>
<dbReference type="SUPFAM" id="SSF54060">
    <property type="entry name" value="His-Me finger endonucleases"/>
    <property type="match status" value="1"/>
</dbReference>
<dbReference type="Gene3D" id="3.90.75.20">
    <property type="match status" value="1"/>
</dbReference>
<keyword evidence="3" id="KW-1185">Reference proteome</keyword>
<evidence type="ECO:0000259" key="1">
    <source>
        <dbReference type="Pfam" id="PF13392"/>
    </source>
</evidence>
<dbReference type="EMBL" id="MK373792">
    <property type="protein sequence ID" value="QBQ80832.1"/>
    <property type="molecule type" value="Genomic_DNA"/>
</dbReference>
<gene>
    <name evidence="2" type="ORF">VAH1_00225</name>
</gene>
<evidence type="ECO:0000313" key="3">
    <source>
        <dbReference type="Proteomes" id="UP000310047"/>
    </source>
</evidence>
<protein>
    <submittedName>
        <fullName evidence="2">Putative HNH endonuclease</fullName>
    </submittedName>
</protein>
<dbReference type="Pfam" id="PF13392">
    <property type="entry name" value="HNH_3"/>
    <property type="match status" value="1"/>
</dbReference>